<gene>
    <name evidence="7" type="ORF">NDM98_21855</name>
</gene>
<proteinExistence type="inferred from homology"/>
<evidence type="ECO:0000256" key="2">
    <source>
        <dbReference type="ARBA" id="ARBA00009012"/>
    </source>
</evidence>
<sequence>MRKLTKSGAVTAVGVGFAITLGMGLSGLVVLAVFFISSSALSSIFRKKAETSIEVKGSQRDAWQVLANGGAAAVIALLHAVHPSAIYQAAFIASLAAANSDTWASEIGKLSKSRPFHVLSFKRVLPGTSGAVTLLGTFAALAGSTIIAASALLFDWQAFVWQLPLICGIIVAGFVGNMADTIFGATIQVTFTCVNCGATTEQHMHCQEPTIHKNGLLWVTNDTVNALCTIMGAITGAGFAYMIL</sequence>
<evidence type="ECO:0000256" key="6">
    <source>
        <dbReference type="SAM" id="Phobius"/>
    </source>
</evidence>
<feature type="transmembrane region" description="Helical" evidence="6">
    <location>
        <begin position="62"/>
        <end position="80"/>
    </location>
</feature>
<dbReference type="EMBL" id="JAMQJY010000006">
    <property type="protein sequence ID" value="MCM2677801.1"/>
    <property type="molecule type" value="Genomic_DNA"/>
</dbReference>
<evidence type="ECO:0000313" key="7">
    <source>
        <dbReference type="EMBL" id="MCM2677801.1"/>
    </source>
</evidence>
<feature type="transmembrane region" description="Helical" evidence="6">
    <location>
        <begin position="12"/>
        <end position="41"/>
    </location>
</feature>
<dbReference type="PANTHER" id="PTHR13353:SF5">
    <property type="entry name" value="TRANSMEMBRANE PROTEIN 19"/>
    <property type="match status" value="1"/>
</dbReference>
<accession>A0ABT0XPF7</accession>
<evidence type="ECO:0000256" key="1">
    <source>
        <dbReference type="ARBA" id="ARBA00004141"/>
    </source>
</evidence>
<name>A0ABT0XPF7_9BACI</name>
<dbReference type="PANTHER" id="PTHR13353">
    <property type="entry name" value="TRANSMEMBRANE PROTEIN 19"/>
    <property type="match status" value="1"/>
</dbReference>
<keyword evidence="4 6" id="KW-1133">Transmembrane helix</keyword>
<keyword evidence="8" id="KW-1185">Reference proteome</keyword>
<evidence type="ECO:0000256" key="5">
    <source>
        <dbReference type="ARBA" id="ARBA00023136"/>
    </source>
</evidence>
<reference evidence="7" key="1">
    <citation type="submission" date="2022-06" db="EMBL/GenBank/DDBJ databases">
        <title>Alkalicoccobacillus porphyridii sp. nov., isolated from a marine red alga, Porphyridium purpureum and reclassification of Shouchella plakortidis and Shouchella gibsonii as Alkalicoccobacillus plakortidis comb. nov. and Alkalicoccobacillus gibsonii comb. nov.</title>
        <authorList>
            <person name="Kim K.H."/>
            <person name="Lee J.K."/>
            <person name="Han D.M."/>
            <person name="Baek J.H."/>
            <person name="Jeon C.O."/>
        </authorList>
    </citation>
    <scope>NUCLEOTIDE SEQUENCE</scope>
    <source>
        <strain evidence="7">DSM 19153</strain>
    </source>
</reference>
<dbReference type="RefSeq" id="WP_251611667.1">
    <property type="nucleotide sequence ID" value="NZ_JAMQJY010000006.1"/>
</dbReference>
<evidence type="ECO:0000256" key="4">
    <source>
        <dbReference type="ARBA" id="ARBA00022989"/>
    </source>
</evidence>
<feature type="transmembrane region" description="Helical" evidence="6">
    <location>
        <begin position="124"/>
        <end position="153"/>
    </location>
</feature>
<evidence type="ECO:0000313" key="8">
    <source>
        <dbReference type="Proteomes" id="UP001203665"/>
    </source>
</evidence>
<comment type="similarity">
    <text evidence="2">Belongs to the TMEM19 family.</text>
</comment>
<dbReference type="InterPro" id="IPR002794">
    <property type="entry name" value="DUF92_TMEM19"/>
</dbReference>
<comment type="subcellular location">
    <subcellularLocation>
        <location evidence="1">Membrane</location>
        <topology evidence="1">Multi-pass membrane protein</topology>
    </subcellularLocation>
</comment>
<dbReference type="Pfam" id="PF01940">
    <property type="entry name" value="DUF92"/>
    <property type="match status" value="1"/>
</dbReference>
<feature type="transmembrane region" description="Helical" evidence="6">
    <location>
        <begin position="159"/>
        <end position="179"/>
    </location>
</feature>
<protein>
    <submittedName>
        <fullName evidence="7">DUF92 domain-containing protein</fullName>
    </submittedName>
</protein>
<dbReference type="Proteomes" id="UP001203665">
    <property type="component" value="Unassembled WGS sequence"/>
</dbReference>
<feature type="transmembrane region" description="Helical" evidence="6">
    <location>
        <begin position="223"/>
        <end position="243"/>
    </location>
</feature>
<organism evidence="7 8">
    <name type="scientific">Alkalicoccobacillus plakortidis</name>
    <dbReference type="NCBI Taxonomy" id="444060"/>
    <lineage>
        <taxon>Bacteria</taxon>
        <taxon>Bacillati</taxon>
        <taxon>Bacillota</taxon>
        <taxon>Bacilli</taxon>
        <taxon>Bacillales</taxon>
        <taxon>Bacillaceae</taxon>
        <taxon>Alkalicoccobacillus</taxon>
    </lineage>
</organism>
<keyword evidence="5 6" id="KW-0472">Membrane</keyword>
<evidence type="ECO:0000256" key="3">
    <source>
        <dbReference type="ARBA" id="ARBA00022692"/>
    </source>
</evidence>
<keyword evidence="3 6" id="KW-0812">Transmembrane</keyword>
<comment type="caution">
    <text evidence="7">The sequence shown here is derived from an EMBL/GenBank/DDBJ whole genome shotgun (WGS) entry which is preliminary data.</text>
</comment>